<accession>A0AA37NYB4</accession>
<sequence length="96" mass="10634">MSSSSVPQNPTPQTVIQLVQKLGDADPDFRFMSLNDLLQVLANGKPDFLHHDYNVAARTVDSIIKTLDDQNGEVQNLAIKWCEQDPFPTPDPLGKS</sequence>
<dbReference type="Proteomes" id="UP001055115">
    <property type="component" value="Unassembled WGS sequence"/>
</dbReference>
<proteinExistence type="predicted"/>
<dbReference type="InterPro" id="IPR039852">
    <property type="entry name" value="CAND1/CAND2"/>
</dbReference>
<dbReference type="InterPro" id="IPR016024">
    <property type="entry name" value="ARM-type_fold"/>
</dbReference>
<dbReference type="AlphaFoldDB" id="A0AA37NYB4"/>
<organism evidence="3 4">
    <name type="scientific">Colletotrichum spaethianum</name>
    <dbReference type="NCBI Taxonomy" id="700344"/>
    <lineage>
        <taxon>Eukaryota</taxon>
        <taxon>Fungi</taxon>
        <taxon>Dikarya</taxon>
        <taxon>Ascomycota</taxon>
        <taxon>Pezizomycotina</taxon>
        <taxon>Sordariomycetes</taxon>
        <taxon>Hypocreomycetidae</taxon>
        <taxon>Glomerellales</taxon>
        <taxon>Glomerellaceae</taxon>
        <taxon>Colletotrichum</taxon>
        <taxon>Colletotrichum spaethianum species complex</taxon>
    </lineage>
</organism>
<dbReference type="PANTHER" id="PTHR12696">
    <property type="entry name" value="TIP120"/>
    <property type="match status" value="1"/>
</dbReference>
<dbReference type="GeneID" id="73321956"/>
<reference evidence="3 4" key="1">
    <citation type="submission" date="2022-03" db="EMBL/GenBank/DDBJ databases">
        <title>Genome data of Colletotrichum spp.</title>
        <authorList>
            <person name="Utami Y.D."/>
            <person name="Hiruma K."/>
        </authorList>
    </citation>
    <scope>NUCLEOTIDE SEQUENCE [LARGE SCALE GENOMIC DNA]</scope>
    <source>
        <strain evidence="3 4">MAFF 239500</strain>
    </source>
</reference>
<dbReference type="InterPro" id="IPR011989">
    <property type="entry name" value="ARM-like"/>
</dbReference>
<dbReference type="GO" id="GO:0010265">
    <property type="term" value="P:SCF complex assembly"/>
    <property type="evidence" value="ECO:0007669"/>
    <property type="project" value="InterPro"/>
</dbReference>
<gene>
    <name evidence="3" type="ORF">ColSpa_01154</name>
</gene>
<comment type="caution">
    <text evidence="3">The sequence shown here is derived from an EMBL/GenBank/DDBJ whole genome shotgun (WGS) entry which is preliminary data.</text>
</comment>
<evidence type="ECO:0000256" key="2">
    <source>
        <dbReference type="ARBA" id="ARBA00022786"/>
    </source>
</evidence>
<evidence type="ECO:0000313" key="4">
    <source>
        <dbReference type="Proteomes" id="UP001055115"/>
    </source>
</evidence>
<evidence type="ECO:0000313" key="3">
    <source>
        <dbReference type="EMBL" id="GKT40973.1"/>
    </source>
</evidence>
<keyword evidence="4" id="KW-1185">Reference proteome</keyword>
<keyword evidence="2" id="KW-0833">Ubl conjugation pathway</keyword>
<name>A0AA37NYB4_9PEZI</name>
<dbReference type="RefSeq" id="XP_049123323.1">
    <property type="nucleotide sequence ID" value="XM_049267366.1"/>
</dbReference>
<dbReference type="Gene3D" id="1.25.10.10">
    <property type="entry name" value="Leucine-rich Repeat Variant"/>
    <property type="match status" value="1"/>
</dbReference>
<evidence type="ECO:0000256" key="1">
    <source>
        <dbReference type="ARBA" id="ARBA00022737"/>
    </source>
</evidence>
<dbReference type="EMBL" id="BQXU01000002">
    <property type="protein sequence ID" value="GKT40973.1"/>
    <property type="molecule type" value="Genomic_DNA"/>
</dbReference>
<keyword evidence="1" id="KW-0677">Repeat</keyword>
<dbReference type="SUPFAM" id="SSF48371">
    <property type="entry name" value="ARM repeat"/>
    <property type="match status" value="1"/>
</dbReference>
<protein>
    <submittedName>
        <fullName evidence="3">Cullin-associated NEDD8-dissociated protein 1, N-terminal part</fullName>
    </submittedName>
</protein>